<comment type="similarity">
    <text evidence="2">Belongs to the TonB-dependent receptor family.</text>
</comment>
<dbReference type="RefSeq" id="WP_342301287.1">
    <property type="nucleotide sequence ID" value="NZ_JBCEVZ010000090.1"/>
</dbReference>
<dbReference type="SUPFAM" id="SSF49464">
    <property type="entry name" value="Carboxypeptidase regulatory domain-like"/>
    <property type="match status" value="1"/>
</dbReference>
<evidence type="ECO:0000256" key="2">
    <source>
        <dbReference type="PROSITE-ProRule" id="PRU01360"/>
    </source>
</evidence>
<keyword evidence="2" id="KW-0472">Membrane</keyword>
<comment type="caution">
    <text evidence="6">The sequence shown here is derived from an EMBL/GenBank/DDBJ whole genome shotgun (WGS) entry which is preliminary data.</text>
</comment>
<name>A0ABU9M1B3_9BACT</name>
<dbReference type="InterPro" id="IPR008969">
    <property type="entry name" value="CarboxyPept-like_regulatory"/>
</dbReference>
<keyword evidence="7" id="KW-1185">Reference proteome</keyword>
<protein>
    <submittedName>
        <fullName evidence="6">Carboxypeptidase regulatory-like domain-containing protein</fullName>
    </submittedName>
</protein>
<dbReference type="SUPFAM" id="SSF56935">
    <property type="entry name" value="Porins"/>
    <property type="match status" value="1"/>
</dbReference>
<dbReference type="InterPro" id="IPR012910">
    <property type="entry name" value="Plug_dom"/>
</dbReference>
<keyword evidence="2" id="KW-0998">Cell outer membrane</keyword>
<accession>A0ABU9M1B3</accession>
<comment type="subcellular location">
    <subcellularLocation>
        <location evidence="2">Cell outer membrane</location>
        <topology evidence="2">Multi-pass membrane protein</topology>
    </subcellularLocation>
</comment>
<dbReference type="Proteomes" id="UP001479606">
    <property type="component" value="Unassembled WGS sequence"/>
</dbReference>
<evidence type="ECO:0000256" key="4">
    <source>
        <dbReference type="SAM" id="SignalP"/>
    </source>
</evidence>
<dbReference type="Pfam" id="PF13620">
    <property type="entry name" value="CarboxypepD_reg"/>
    <property type="match status" value="1"/>
</dbReference>
<evidence type="ECO:0000256" key="3">
    <source>
        <dbReference type="SAM" id="MobiDB-lite"/>
    </source>
</evidence>
<organism evidence="6 7">
    <name type="scientific">Hymenobacter segetis</name>
    <dbReference type="NCBI Taxonomy" id="2025509"/>
    <lineage>
        <taxon>Bacteria</taxon>
        <taxon>Pseudomonadati</taxon>
        <taxon>Bacteroidota</taxon>
        <taxon>Cytophagia</taxon>
        <taxon>Cytophagales</taxon>
        <taxon>Hymenobacteraceae</taxon>
        <taxon>Hymenobacter</taxon>
    </lineage>
</organism>
<dbReference type="InterPro" id="IPR037066">
    <property type="entry name" value="Plug_dom_sf"/>
</dbReference>
<feature type="region of interest" description="Disordered" evidence="3">
    <location>
        <begin position="27"/>
        <end position="50"/>
    </location>
</feature>
<dbReference type="PANTHER" id="PTHR30069">
    <property type="entry name" value="TONB-DEPENDENT OUTER MEMBRANE RECEPTOR"/>
    <property type="match status" value="1"/>
</dbReference>
<dbReference type="Gene3D" id="2.60.40.1120">
    <property type="entry name" value="Carboxypeptidase-like, regulatory domain"/>
    <property type="match status" value="1"/>
</dbReference>
<feature type="compositionally biased region" description="Low complexity" evidence="3">
    <location>
        <begin position="27"/>
        <end position="48"/>
    </location>
</feature>
<keyword evidence="2" id="KW-0812">Transmembrane</keyword>
<keyword evidence="2" id="KW-0813">Transport</keyword>
<feature type="chain" id="PRO_5047457229" evidence="4">
    <location>
        <begin position="25"/>
        <end position="269"/>
    </location>
</feature>
<reference evidence="6 7" key="1">
    <citation type="journal article" date="2018" name="Arch. Microbiol.">
        <title>Hymenobacter segetis sp. nov., isolated from soil.</title>
        <authorList>
            <person name="Ten L.N."/>
            <person name="Lim S.J."/>
            <person name="Kim B.O."/>
            <person name="Kang I.K."/>
            <person name="Jung H.Y."/>
        </authorList>
    </citation>
    <scope>NUCLEOTIDE SEQUENCE [LARGE SCALE GENOMIC DNA]</scope>
    <source>
        <strain evidence="6 7">S7-3-11</strain>
    </source>
</reference>
<dbReference type="Pfam" id="PF07715">
    <property type="entry name" value="Plug"/>
    <property type="match status" value="1"/>
</dbReference>
<dbReference type="InterPro" id="IPR039426">
    <property type="entry name" value="TonB-dep_rcpt-like"/>
</dbReference>
<sequence length="269" mass="27093">MKRTLPASAVVITALLGINHLAVAQQGPPTGARPATATPATPRAAAGRVSGTVTDATTGKPVSYATVAVLDAAGSPVNGGVAGDDGKFVLAGIPAGTYTVQISFLGYKNEDRPGVVVPAGGVVNLGAVALTATAQKLGEVVVVAQKPLIEERVDRTIYNAENDQTARGGDATDVLKRVPLLSVDLDGNVSLRGSSNIRVLINNKPSAIAANSIADALRQIPAEQIKSVEVITSPSAKYDAEGSGGIINIITKTNNLSGGTLGIDASVGT</sequence>
<dbReference type="PROSITE" id="PS52016">
    <property type="entry name" value="TONB_DEPENDENT_REC_3"/>
    <property type="match status" value="1"/>
</dbReference>
<dbReference type="Gene3D" id="2.170.130.10">
    <property type="entry name" value="TonB-dependent receptor, plug domain"/>
    <property type="match status" value="1"/>
</dbReference>
<gene>
    <name evidence="6" type="ORF">AAFH49_21020</name>
</gene>
<feature type="domain" description="TonB-dependent receptor plug" evidence="5">
    <location>
        <begin position="154"/>
        <end position="246"/>
    </location>
</feature>
<feature type="signal peptide" evidence="4">
    <location>
        <begin position="1"/>
        <end position="24"/>
    </location>
</feature>
<keyword evidence="1 4" id="KW-0732">Signal</keyword>
<evidence type="ECO:0000259" key="5">
    <source>
        <dbReference type="Pfam" id="PF07715"/>
    </source>
</evidence>
<evidence type="ECO:0000256" key="1">
    <source>
        <dbReference type="ARBA" id="ARBA00022729"/>
    </source>
</evidence>
<dbReference type="EMBL" id="JBCEVZ010000090">
    <property type="protein sequence ID" value="MEL5996705.1"/>
    <property type="molecule type" value="Genomic_DNA"/>
</dbReference>
<keyword evidence="2" id="KW-1134">Transmembrane beta strand</keyword>
<proteinExistence type="inferred from homology"/>
<feature type="non-terminal residue" evidence="6">
    <location>
        <position position="269"/>
    </location>
</feature>
<dbReference type="PANTHER" id="PTHR30069:SF29">
    <property type="entry name" value="HEMOGLOBIN AND HEMOGLOBIN-HAPTOGLOBIN-BINDING PROTEIN 1-RELATED"/>
    <property type="match status" value="1"/>
</dbReference>
<evidence type="ECO:0000313" key="6">
    <source>
        <dbReference type="EMBL" id="MEL5996705.1"/>
    </source>
</evidence>
<evidence type="ECO:0000313" key="7">
    <source>
        <dbReference type="Proteomes" id="UP001479606"/>
    </source>
</evidence>